<dbReference type="Proteomes" id="UP000581769">
    <property type="component" value="Unassembled WGS sequence"/>
</dbReference>
<dbReference type="PROSITE" id="PS00216">
    <property type="entry name" value="SUGAR_TRANSPORT_1"/>
    <property type="match status" value="1"/>
</dbReference>
<feature type="transmembrane region" description="Helical" evidence="11">
    <location>
        <begin position="317"/>
        <end position="336"/>
    </location>
</feature>
<evidence type="ECO:0000256" key="10">
    <source>
        <dbReference type="ARBA" id="ARBA00039918"/>
    </source>
</evidence>
<feature type="transmembrane region" description="Helical" evidence="11">
    <location>
        <begin position="129"/>
        <end position="153"/>
    </location>
</feature>
<organism evidence="13 14">
    <name type="scientific">Amycolatopsis jiangsuensis</name>
    <dbReference type="NCBI Taxonomy" id="1181879"/>
    <lineage>
        <taxon>Bacteria</taxon>
        <taxon>Bacillati</taxon>
        <taxon>Actinomycetota</taxon>
        <taxon>Actinomycetes</taxon>
        <taxon>Pseudonocardiales</taxon>
        <taxon>Pseudonocardiaceae</taxon>
        <taxon>Amycolatopsis</taxon>
    </lineage>
</organism>
<evidence type="ECO:0000256" key="3">
    <source>
        <dbReference type="ARBA" id="ARBA00022448"/>
    </source>
</evidence>
<dbReference type="EMBL" id="JACHMG010000001">
    <property type="protein sequence ID" value="MBB4683428.1"/>
    <property type="molecule type" value="Genomic_DNA"/>
</dbReference>
<evidence type="ECO:0000256" key="11">
    <source>
        <dbReference type="SAM" id="Phobius"/>
    </source>
</evidence>
<feature type="domain" description="Major facilitator superfamily (MFS) profile" evidence="12">
    <location>
        <begin position="24"/>
        <end position="434"/>
    </location>
</feature>
<dbReference type="FunFam" id="1.20.1250.20:FF:000001">
    <property type="entry name" value="Dicarboxylate MFS transporter"/>
    <property type="match status" value="1"/>
</dbReference>
<dbReference type="PANTHER" id="PTHR43528:SF1">
    <property type="entry name" value="ALPHA-KETOGLUTARATE PERMEASE"/>
    <property type="match status" value="1"/>
</dbReference>
<evidence type="ECO:0000256" key="1">
    <source>
        <dbReference type="ARBA" id="ARBA00004651"/>
    </source>
</evidence>
<dbReference type="InterPro" id="IPR051084">
    <property type="entry name" value="H+-coupled_symporters"/>
</dbReference>
<evidence type="ECO:0000256" key="5">
    <source>
        <dbReference type="ARBA" id="ARBA00022692"/>
    </source>
</evidence>
<accession>A0A840IQH3</accession>
<keyword evidence="14" id="KW-1185">Reference proteome</keyword>
<comment type="function">
    <text evidence="9">May be a proton symporter involved in the uptake of osmolytes such as proline and glycine betaine.</text>
</comment>
<dbReference type="AlphaFoldDB" id="A0A840IQH3"/>
<evidence type="ECO:0000313" key="13">
    <source>
        <dbReference type="EMBL" id="MBB4683428.1"/>
    </source>
</evidence>
<protein>
    <recommendedName>
        <fullName evidence="10">Putative proline/betaine transporter</fullName>
    </recommendedName>
</protein>
<sequence length="445" mass="47769">MSTVVPTTAAPADPAGRRKVIRRAILAGSIGNFVEQFDYGLYGYLAPVLASSFFPAADHTASVLSAYAVIAIACLVRPLGGSLLGRWGDRFGRKRVLLWTIVFMGVSTAAIGVLPTYDRIGLAAPVLLLVFRVVQGMVAGGEYVGAVAFVVEWAEPRRRGYYTSYASNSCFLGILAGAGVAALVSALFSDAALHSWGWRIPFLAVLPLSAVGLWLRRRIDESPEFMAATEQGTDVVAAPFREALRTQWRPILVFCGASSMLAILSYTWVTFYPEYLTDTLHLSQSSALLSNAISVAVLIPLLPLAGALSDRIGRKPMLITGAVACIVLVPLAFRVGEGGTFTAAVLSQLIYLIPEFFLTGIVTVCAAELFATRTRFSASSIAYNCSFSIFMGITPFVGTLLVSSFGTIYAVWVYLGVAAVLALVVITRFMTETYRSDLSADKFAR</sequence>
<keyword evidence="5 11" id="KW-0812">Transmembrane</keyword>
<evidence type="ECO:0000256" key="6">
    <source>
        <dbReference type="ARBA" id="ARBA00022847"/>
    </source>
</evidence>
<feature type="transmembrane region" description="Helical" evidence="11">
    <location>
        <begin position="381"/>
        <end position="402"/>
    </location>
</feature>
<keyword evidence="6" id="KW-0769">Symport</keyword>
<name>A0A840IQH3_9PSEU</name>
<evidence type="ECO:0000256" key="8">
    <source>
        <dbReference type="ARBA" id="ARBA00023136"/>
    </source>
</evidence>
<evidence type="ECO:0000256" key="4">
    <source>
        <dbReference type="ARBA" id="ARBA00022475"/>
    </source>
</evidence>
<keyword evidence="8 11" id="KW-0472">Membrane</keyword>
<dbReference type="SUPFAM" id="SSF103473">
    <property type="entry name" value="MFS general substrate transporter"/>
    <property type="match status" value="1"/>
</dbReference>
<dbReference type="GO" id="GO:0005886">
    <property type="term" value="C:plasma membrane"/>
    <property type="evidence" value="ECO:0007669"/>
    <property type="project" value="UniProtKB-SubCell"/>
</dbReference>
<feature type="transmembrane region" description="Helical" evidence="11">
    <location>
        <begin position="196"/>
        <end position="215"/>
    </location>
</feature>
<keyword evidence="3" id="KW-0813">Transport</keyword>
<dbReference type="InterPro" id="IPR011701">
    <property type="entry name" value="MFS"/>
</dbReference>
<evidence type="ECO:0000313" key="14">
    <source>
        <dbReference type="Proteomes" id="UP000581769"/>
    </source>
</evidence>
<proteinExistence type="inferred from homology"/>
<dbReference type="InterPro" id="IPR020846">
    <property type="entry name" value="MFS_dom"/>
</dbReference>
<evidence type="ECO:0000256" key="7">
    <source>
        <dbReference type="ARBA" id="ARBA00022989"/>
    </source>
</evidence>
<comment type="caution">
    <text evidence="13">The sequence shown here is derived from an EMBL/GenBank/DDBJ whole genome shotgun (WGS) entry which is preliminary data.</text>
</comment>
<gene>
    <name evidence="13" type="ORF">BJY18_000913</name>
</gene>
<dbReference type="Gene3D" id="1.20.1250.20">
    <property type="entry name" value="MFS general substrate transporter like domains"/>
    <property type="match status" value="2"/>
</dbReference>
<feature type="transmembrane region" description="Helical" evidence="11">
    <location>
        <begin position="408"/>
        <end position="426"/>
    </location>
</feature>
<dbReference type="RefSeq" id="WP_184777910.1">
    <property type="nucleotide sequence ID" value="NZ_JACHMG010000001.1"/>
</dbReference>
<evidence type="ECO:0000256" key="9">
    <source>
        <dbReference type="ARBA" id="ARBA00037295"/>
    </source>
</evidence>
<dbReference type="InterPro" id="IPR005829">
    <property type="entry name" value="Sugar_transporter_CS"/>
</dbReference>
<feature type="transmembrane region" description="Helical" evidence="11">
    <location>
        <begin position="288"/>
        <end position="305"/>
    </location>
</feature>
<keyword evidence="4" id="KW-1003">Cell membrane</keyword>
<evidence type="ECO:0000259" key="12">
    <source>
        <dbReference type="PROSITE" id="PS50850"/>
    </source>
</evidence>
<dbReference type="GO" id="GO:0015293">
    <property type="term" value="F:symporter activity"/>
    <property type="evidence" value="ECO:0007669"/>
    <property type="project" value="UniProtKB-KW"/>
</dbReference>
<dbReference type="Pfam" id="PF07690">
    <property type="entry name" value="MFS_1"/>
    <property type="match status" value="1"/>
</dbReference>
<feature type="transmembrane region" description="Helical" evidence="11">
    <location>
        <begin position="63"/>
        <end position="84"/>
    </location>
</feature>
<comment type="similarity">
    <text evidence="2">Belongs to the major facilitator superfamily. Metabolite:H+ Symporter (MHS) family (TC 2.A.1.6) family.</text>
</comment>
<evidence type="ECO:0000256" key="2">
    <source>
        <dbReference type="ARBA" id="ARBA00008240"/>
    </source>
</evidence>
<dbReference type="PANTHER" id="PTHR43528">
    <property type="entry name" value="ALPHA-KETOGLUTARATE PERMEASE"/>
    <property type="match status" value="1"/>
</dbReference>
<feature type="transmembrane region" description="Helical" evidence="11">
    <location>
        <begin position="165"/>
        <end position="184"/>
    </location>
</feature>
<dbReference type="PROSITE" id="PS50850">
    <property type="entry name" value="MFS"/>
    <property type="match status" value="1"/>
</dbReference>
<comment type="subcellular location">
    <subcellularLocation>
        <location evidence="1">Cell membrane</location>
        <topology evidence="1">Multi-pass membrane protein</topology>
    </subcellularLocation>
</comment>
<keyword evidence="7 11" id="KW-1133">Transmembrane helix</keyword>
<feature type="transmembrane region" description="Helical" evidence="11">
    <location>
        <begin position="251"/>
        <end position="268"/>
    </location>
</feature>
<reference evidence="13 14" key="1">
    <citation type="submission" date="2020-08" db="EMBL/GenBank/DDBJ databases">
        <title>Sequencing the genomes of 1000 actinobacteria strains.</title>
        <authorList>
            <person name="Klenk H.-P."/>
        </authorList>
    </citation>
    <scope>NUCLEOTIDE SEQUENCE [LARGE SCALE GENOMIC DNA]</scope>
    <source>
        <strain evidence="13 14">DSM 45859</strain>
    </source>
</reference>
<feature type="transmembrane region" description="Helical" evidence="11">
    <location>
        <begin position="348"/>
        <end position="369"/>
    </location>
</feature>
<dbReference type="InterPro" id="IPR036259">
    <property type="entry name" value="MFS_trans_sf"/>
</dbReference>
<feature type="transmembrane region" description="Helical" evidence="11">
    <location>
        <begin position="96"/>
        <end position="117"/>
    </location>
</feature>